<evidence type="ECO:0000313" key="2">
    <source>
        <dbReference type="Proteomes" id="UP001642540"/>
    </source>
</evidence>
<sequence>MKRSFHHPLLFFASALVDEPPDSVASSSLLIEATDEYISLTDLLRVSTNDDAVIIEIAAGGKMADWIAIILASVFDMKPRFTLREPN</sequence>
<evidence type="ECO:0000313" key="1">
    <source>
        <dbReference type="EMBL" id="CAL8117271.1"/>
    </source>
</evidence>
<dbReference type="Proteomes" id="UP001642540">
    <property type="component" value="Unassembled WGS sequence"/>
</dbReference>
<reference evidence="1 2" key="1">
    <citation type="submission" date="2024-08" db="EMBL/GenBank/DDBJ databases">
        <authorList>
            <person name="Cucini C."/>
            <person name="Frati F."/>
        </authorList>
    </citation>
    <scope>NUCLEOTIDE SEQUENCE [LARGE SCALE GENOMIC DNA]</scope>
</reference>
<name>A0ABP1R427_9HEXA</name>
<accession>A0ABP1R427</accession>
<organism evidence="1 2">
    <name type="scientific">Orchesella dallaii</name>
    <dbReference type="NCBI Taxonomy" id="48710"/>
    <lineage>
        <taxon>Eukaryota</taxon>
        <taxon>Metazoa</taxon>
        <taxon>Ecdysozoa</taxon>
        <taxon>Arthropoda</taxon>
        <taxon>Hexapoda</taxon>
        <taxon>Collembola</taxon>
        <taxon>Entomobryomorpha</taxon>
        <taxon>Entomobryoidea</taxon>
        <taxon>Orchesellidae</taxon>
        <taxon>Orchesellinae</taxon>
        <taxon>Orchesella</taxon>
    </lineage>
</organism>
<protein>
    <submittedName>
        <fullName evidence="1">Uncharacterized protein</fullName>
    </submittedName>
</protein>
<gene>
    <name evidence="1" type="ORF">ODALV1_LOCUS17610</name>
</gene>
<keyword evidence="2" id="KW-1185">Reference proteome</keyword>
<proteinExistence type="predicted"/>
<dbReference type="EMBL" id="CAXLJM020000054">
    <property type="protein sequence ID" value="CAL8117271.1"/>
    <property type="molecule type" value="Genomic_DNA"/>
</dbReference>
<comment type="caution">
    <text evidence="1">The sequence shown here is derived from an EMBL/GenBank/DDBJ whole genome shotgun (WGS) entry which is preliminary data.</text>
</comment>